<evidence type="ECO:0000313" key="2">
    <source>
        <dbReference type="Proteomes" id="UP000887575"/>
    </source>
</evidence>
<dbReference type="WBParaSite" id="MBELARI_LOCUS9461">
    <property type="protein sequence ID" value="MBELARI_LOCUS9461"/>
    <property type="gene ID" value="MBELARI_LOCUS9461"/>
</dbReference>
<sequence>MLFIGLFLLFFANLTDSFKCYSCANDFVVWQWRHFFLKRNYGLTSSDKECTRRDYDTDLLQSCRTTCFIFYLNATDKHTGRTRTLGVGRGCSSSFLTDDQHLHLGLGSHSKLSQVGEYLPHDFDKYDIYEHWCFCANDKCNMETCYSQSPYGGYDYMGQFVARRILVSEAI</sequence>
<evidence type="ECO:0008006" key="4">
    <source>
        <dbReference type="Google" id="ProtNLM"/>
    </source>
</evidence>
<feature type="chain" id="PRO_5042240562" description="Protein sleepless" evidence="1">
    <location>
        <begin position="18"/>
        <end position="171"/>
    </location>
</feature>
<keyword evidence="2" id="KW-1185">Reference proteome</keyword>
<reference evidence="3" key="1">
    <citation type="submission" date="2024-02" db="UniProtKB">
        <authorList>
            <consortium name="WormBaseParasite"/>
        </authorList>
    </citation>
    <scope>IDENTIFICATION</scope>
</reference>
<dbReference type="AlphaFoldDB" id="A0AAF3FTE0"/>
<evidence type="ECO:0000256" key="1">
    <source>
        <dbReference type="SAM" id="SignalP"/>
    </source>
</evidence>
<feature type="signal peptide" evidence="1">
    <location>
        <begin position="1"/>
        <end position="17"/>
    </location>
</feature>
<proteinExistence type="predicted"/>
<name>A0AAF3FTE0_9BILA</name>
<keyword evidence="1" id="KW-0732">Signal</keyword>
<dbReference type="Proteomes" id="UP000887575">
    <property type="component" value="Unassembled WGS sequence"/>
</dbReference>
<organism evidence="2 3">
    <name type="scientific">Mesorhabditis belari</name>
    <dbReference type="NCBI Taxonomy" id="2138241"/>
    <lineage>
        <taxon>Eukaryota</taxon>
        <taxon>Metazoa</taxon>
        <taxon>Ecdysozoa</taxon>
        <taxon>Nematoda</taxon>
        <taxon>Chromadorea</taxon>
        <taxon>Rhabditida</taxon>
        <taxon>Rhabditina</taxon>
        <taxon>Rhabditomorpha</taxon>
        <taxon>Rhabditoidea</taxon>
        <taxon>Rhabditidae</taxon>
        <taxon>Mesorhabditinae</taxon>
        <taxon>Mesorhabditis</taxon>
    </lineage>
</organism>
<evidence type="ECO:0000313" key="3">
    <source>
        <dbReference type="WBParaSite" id="MBELARI_LOCUS9461"/>
    </source>
</evidence>
<protein>
    <recommendedName>
        <fullName evidence="4">Protein sleepless</fullName>
    </recommendedName>
</protein>
<accession>A0AAF3FTE0</accession>